<accession>A0A9D4RNQ9</accession>
<comment type="caution">
    <text evidence="2">The sequence shown here is derived from an EMBL/GenBank/DDBJ whole genome shotgun (WGS) entry which is preliminary data.</text>
</comment>
<reference evidence="2" key="1">
    <citation type="journal article" date="2019" name="bioRxiv">
        <title>The Genome of the Zebra Mussel, Dreissena polymorpha: A Resource for Invasive Species Research.</title>
        <authorList>
            <person name="McCartney M.A."/>
            <person name="Auch B."/>
            <person name="Kono T."/>
            <person name="Mallez S."/>
            <person name="Zhang Y."/>
            <person name="Obille A."/>
            <person name="Becker A."/>
            <person name="Abrahante J.E."/>
            <person name="Garbe J."/>
            <person name="Badalamenti J.P."/>
            <person name="Herman A."/>
            <person name="Mangelson H."/>
            <person name="Liachko I."/>
            <person name="Sullivan S."/>
            <person name="Sone E.D."/>
            <person name="Koren S."/>
            <person name="Silverstein K.A.T."/>
            <person name="Beckman K.B."/>
            <person name="Gohl D.M."/>
        </authorList>
    </citation>
    <scope>NUCLEOTIDE SEQUENCE</scope>
    <source>
        <strain evidence="2">Duluth1</strain>
        <tissue evidence="2">Whole animal</tissue>
    </source>
</reference>
<sequence length="107" mass="11892">MKGGCMALNEDTLGTLVKSGIAQFVALEITRSNGHGSRAVGLERYLPWLYKPPLTTQQGYGYISLKCLSKVLKMGSFSLMAIIYLLLYLTPYAVFFSSALWEDSSWL</sequence>
<keyword evidence="1" id="KW-1133">Transmembrane helix</keyword>
<dbReference type="EMBL" id="JAIWYP010000002">
    <property type="protein sequence ID" value="KAH3873107.1"/>
    <property type="molecule type" value="Genomic_DNA"/>
</dbReference>
<dbReference type="AlphaFoldDB" id="A0A9D4RNQ9"/>
<organism evidence="2 3">
    <name type="scientific">Dreissena polymorpha</name>
    <name type="common">Zebra mussel</name>
    <name type="synonym">Mytilus polymorpha</name>
    <dbReference type="NCBI Taxonomy" id="45954"/>
    <lineage>
        <taxon>Eukaryota</taxon>
        <taxon>Metazoa</taxon>
        <taxon>Spiralia</taxon>
        <taxon>Lophotrochozoa</taxon>
        <taxon>Mollusca</taxon>
        <taxon>Bivalvia</taxon>
        <taxon>Autobranchia</taxon>
        <taxon>Heteroconchia</taxon>
        <taxon>Euheterodonta</taxon>
        <taxon>Imparidentia</taxon>
        <taxon>Neoheterodontei</taxon>
        <taxon>Myida</taxon>
        <taxon>Dreissenoidea</taxon>
        <taxon>Dreissenidae</taxon>
        <taxon>Dreissena</taxon>
    </lineage>
</organism>
<protein>
    <submittedName>
        <fullName evidence="2">Uncharacterized protein</fullName>
    </submittedName>
</protein>
<reference evidence="2" key="2">
    <citation type="submission" date="2020-11" db="EMBL/GenBank/DDBJ databases">
        <authorList>
            <person name="McCartney M.A."/>
            <person name="Auch B."/>
            <person name="Kono T."/>
            <person name="Mallez S."/>
            <person name="Becker A."/>
            <person name="Gohl D.M."/>
            <person name="Silverstein K.A.T."/>
            <person name="Koren S."/>
            <person name="Bechman K.B."/>
            <person name="Herman A."/>
            <person name="Abrahante J.E."/>
            <person name="Garbe J."/>
        </authorList>
    </citation>
    <scope>NUCLEOTIDE SEQUENCE</scope>
    <source>
        <strain evidence="2">Duluth1</strain>
        <tissue evidence="2">Whole animal</tissue>
    </source>
</reference>
<gene>
    <name evidence="2" type="ORF">DPMN_036333</name>
</gene>
<keyword evidence="3" id="KW-1185">Reference proteome</keyword>
<dbReference type="InterPro" id="IPR024855">
    <property type="entry name" value="UNC79"/>
</dbReference>
<name>A0A9D4RNQ9_DREPO</name>
<dbReference type="Proteomes" id="UP000828390">
    <property type="component" value="Unassembled WGS sequence"/>
</dbReference>
<evidence type="ECO:0000256" key="1">
    <source>
        <dbReference type="SAM" id="Phobius"/>
    </source>
</evidence>
<proteinExistence type="predicted"/>
<keyword evidence="1" id="KW-0472">Membrane</keyword>
<dbReference type="PANTHER" id="PTHR21696">
    <property type="entry name" value="PROTEIN UNC-79 HOMOLOG"/>
    <property type="match status" value="1"/>
</dbReference>
<dbReference type="PANTHER" id="PTHR21696:SF2">
    <property type="entry name" value="PROTEIN UNC-79 HOMOLOG"/>
    <property type="match status" value="1"/>
</dbReference>
<evidence type="ECO:0000313" key="3">
    <source>
        <dbReference type="Proteomes" id="UP000828390"/>
    </source>
</evidence>
<keyword evidence="1" id="KW-0812">Transmembrane</keyword>
<feature type="transmembrane region" description="Helical" evidence="1">
    <location>
        <begin position="79"/>
        <end position="101"/>
    </location>
</feature>
<evidence type="ECO:0000313" key="2">
    <source>
        <dbReference type="EMBL" id="KAH3873107.1"/>
    </source>
</evidence>